<gene>
    <name evidence="1" type="ORF">MML48_2g00013128</name>
</gene>
<evidence type="ECO:0000313" key="1">
    <source>
        <dbReference type="EMBL" id="KAI4468070.1"/>
    </source>
</evidence>
<evidence type="ECO:0000313" key="2">
    <source>
        <dbReference type="Proteomes" id="UP001056778"/>
    </source>
</evidence>
<comment type="caution">
    <text evidence="1">The sequence shown here is derived from an EMBL/GenBank/DDBJ whole genome shotgun (WGS) entry which is preliminary data.</text>
</comment>
<keyword evidence="1" id="KW-0240">DNA-directed RNA polymerase</keyword>
<name>A0ACB9TN23_HOLOL</name>
<organism evidence="1 2">
    <name type="scientific">Holotrichia oblita</name>
    <name type="common">Chafer beetle</name>
    <dbReference type="NCBI Taxonomy" id="644536"/>
    <lineage>
        <taxon>Eukaryota</taxon>
        <taxon>Metazoa</taxon>
        <taxon>Ecdysozoa</taxon>
        <taxon>Arthropoda</taxon>
        <taxon>Hexapoda</taxon>
        <taxon>Insecta</taxon>
        <taxon>Pterygota</taxon>
        <taxon>Neoptera</taxon>
        <taxon>Endopterygota</taxon>
        <taxon>Coleoptera</taxon>
        <taxon>Polyphaga</taxon>
        <taxon>Scarabaeiformia</taxon>
        <taxon>Scarabaeidae</taxon>
        <taxon>Melolonthinae</taxon>
        <taxon>Holotrichia</taxon>
    </lineage>
</organism>
<keyword evidence="2" id="KW-1185">Reference proteome</keyword>
<accession>A0ACB9TN23</accession>
<sequence length="593" mass="69557">MDDEHRKTRKRGMVHPEDYQRSVIKRSRVKGQEYINYKGNVVRAKSIGENCKCKRKCFEKIVEADRLTVFNRLYGLASKDEQDIYLEGLLSFRPVKRRRKQTEEFIGSKRNCSFSYCVLVNSETKVICKKAFINMHAISNKRLQRIQQLLAAGITPHDKRGHNISANIMEATEKIRVHEHIALFPIKEAHYASKDYRYLDSSLTVKTMYTLFKDKFSTSRITYEYYNKTFREDFNLKFGRQQVDTCCTCEALNIKIKSKNLNDNAKRVAAAEMIVHKRRSKQFYRTLQDVQKRCKENDNVVGLAFDYMQNLQLPKIPVQDLFYLRQLTVSVFCIHNIKTDEVVYFIHHEGNAKKGPNEVCSYIYRYIQQYIPNHVKELHLFCDNCPGQNKNNTVSRMCLFLKDSGRFDSIDQYFPIRGHSFLPCDRDFGHLKRKLKRFDRVHTLHQYIELIASANSKHKATIHVVEGNDIINFKDWWRNIYKSTAVSVETTKVPKDKRIPFNISTYHHFSYHIKDGKGVVVARTFINAFVTHTFVLSISENLSEPFGKAYPAGKIPITTEKMDHIKKSAKFVEDCENVEEFWNSIFEWPTTTN</sequence>
<proteinExistence type="predicted"/>
<dbReference type="EMBL" id="CM043016">
    <property type="protein sequence ID" value="KAI4468070.1"/>
    <property type="molecule type" value="Genomic_DNA"/>
</dbReference>
<reference evidence="1" key="1">
    <citation type="submission" date="2022-04" db="EMBL/GenBank/DDBJ databases">
        <title>Chromosome-scale genome assembly of Holotrichia oblita Faldermann.</title>
        <authorList>
            <person name="Rongchong L."/>
        </authorList>
    </citation>
    <scope>NUCLEOTIDE SEQUENCE</scope>
    <source>
        <strain evidence="1">81SQS9</strain>
    </source>
</reference>
<protein>
    <submittedName>
        <fullName evidence="1">Dna-directed rna polymerases i ii and iii subunit rpabc2</fullName>
    </submittedName>
</protein>
<dbReference type="Proteomes" id="UP001056778">
    <property type="component" value="Chromosome 2"/>
</dbReference>
<keyword evidence="1" id="KW-0804">Transcription</keyword>